<dbReference type="PANTHER" id="PTHR39460:SF1">
    <property type="entry name" value="C6 TRANSCRIPTION FACTOR"/>
    <property type="match status" value="1"/>
</dbReference>
<dbReference type="OrthoDB" id="2564812at2759"/>
<dbReference type="Pfam" id="PF24855">
    <property type="entry name" value="DUF7729"/>
    <property type="match status" value="1"/>
</dbReference>
<feature type="domain" description="DUF7729" evidence="2">
    <location>
        <begin position="223"/>
        <end position="434"/>
    </location>
</feature>
<dbReference type="InterPro" id="IPR056146">
    <property type="entry name" value="DUF7729"/>
</dbReference>
<evidence type="ECO:0000313" key="3">
    <source>
        <dbReference type="EMBL" id="TQV99608.1"/>
    </source>
</evidence>
<name>A0A545VD15_9HYPO</name>
<dbReference type="AlphaFoldDB" id="A0A545VD15"/>
<dbReference type="PANTHER" id="PTHR39460">
    <property type="entry name" value="EXPRESSED PROTEIN"/>
    <property type="match status" value="1"/>
</dbReference>
<feature type="region of interest" description="Disordered" evidence="1">
    <location>
        <begin position="34"/>
        <end position="67"/>
    </location>
</feature>
<feature type="region of interest" description="Disordered" evidence="1">
    <location>
        <begin position="182"/>
        <end position="244"/>
    </location>
</feature>
<feature type="region of interest" description="Disordered" evidence="1">
    <location>
        <begin position="100"/>
        <end position="123"/>
    </location>
</feature>
<evidence type="ECO:0000259" key="2">
    <source>
        <dbReference type="Pfam" id="PF24855"/>
    </source>
</evidence>
<feature type="compositionally biased region" description="Low complexity" evidence="1">
    <location>
        <begin position="45"/>
        <end position="67"/>
    </location>
</feature>
<sequence length="468" mass="49100">MASRVSHSSATTGSTTTFNDCQCSTRTAPCCCRRRRRGRRRSSRSRSVAAAPSTWSPSPSASHSRSSTTAAAAAVLSLRRAGIMTMLFAGVAVAQQQQQQQQQQPQQLPAGVAAPASSPTLPPWTTAAEVERDLHQVADDLHAAAPMTVTHFTRQLDLVKRDPNALVEVRGTVVVRAGSGDAVAAEPAKGSSDSSSSDSSSASSTSSPSSSSSSSTAEATSSPLPSPFDDSPASIFKSSSSTSDACPDFMRKLLADPTFRQCYPLSMMLRTSTGFFQAEKQLVSIVRVLDATCAPDADRCADFMTQAAKNMLDAANCKKEYDANQGKVTDAFLGLRAYRVLRAATCLQDPAAQNYCFAGAVTNVTNPSDIFFYAMPLGLPLPGGAAPSCGTCTAQTMAIFHAATGDRSQKIAATYRDAARQVNTICGPGFVNDTATSAARRGVPAPDALTTLATVLFVTLLGFVSMAW</sequence>
<comment type="caution">
    <text evidence="3">The sequence shown here is derived from an EMBL/GenBank/DDBJ whole genome shotgun (WGS) entry which is preliminary data.</text>
</comment>
<dbReference type="Proteomes" id="UP000315783">
    <property type="component" value="Unassembled WGS sequence"/>
</dbReference>
<accession>A0A545VD15</accession>
<evidence type="ECO:0000313" key="4">
    <source>
        <dbReference type="Proteomes" id="UP000315783"/>
    </source>
</evidence>
<feature type="compositionally biased region" description="Low complexity" evidence="1">
    <location>
        <begin position="191"/>
        <end position="234"/>
    </location>
</feature>
<dbReference type="EMBL" id="SPUK01000002">
    <property type="protein sequence ID" value="TQV99608.1"/>
    <property type="molecule type" value="Genomic_DNA"/>
</dbReference>
<gene>
    <name evidence="3" type="ORF">IF1G_01823</name>
</gene>
<proteinExistence type="predicted"/>
<keyword evidence="4" id="KW-1185">Reference proteome</keyword>
<feature type="compositionally biased region" description="Low complexity" evidence="1">
    <location>
        <begin position="100"/>
        <end position="116"/>
    </location>
</feature>
<evidence type="ECO:0000256" key="1">
    <source>
        <dbReference type="SAM" id="MobiDB-lite"/>
    </source>
</evidence>
<feature type="compositionally biased region" description="Basic residues" evidence="1">
    <location>
        <begin position="34"/>
        <end position="44"/>
    </location>
</feature>
<protein>
    <submittedName>
        <fullName evidence="3">C6 transcription factor</fullName>
    </submittedName>
</protein>
<organism evidence="3 4">
    <name type="scientific">Cordyceps javanica</name>
    <dbReference type="NCBI Taxonomy" id="43265"/>
    <lineage>
        <taxon>Eukaryota</taxon>
        <taxon>Fungi</taxon>
        <taxon>Dikarya</taxon>
        <taxon>Ascomycota</taxon>
        <taxon>Pezizomycotina</taxon>
        <taxon>Sordariomycetes</taxon>
        <taxon>Hypocreomycetidae</taxon>
        <taxon>Hypocreales</taxon>
        <taxon>Cordycipitaceae</taxon>
        <taxon>Cordyceps</taxon>
    </lineage>
</organism>
<reference evidence="3 4" key="1">
    <citation type="journal article" date="2019" name="Appl. Microbiol. Biotechnol.">
        <title>Genome sequence of Isaria javanica and comparative genome analysis insights into family S53 peptidase evolution in fungal entomopathogens.</title>
        <authorList>
            <person name="Lin R."/>
            <person name="Zhang X."/>
            <person name="Xin B."/>
            <person name="Zou M."/>
            <person name="Gao Y."/>
            <person name="Qin F."/>
            <person name="Hu Q."/>
            <person name="Xie B."/>
            <person name="Cheng X."/>
        </authorList>
    </citation>
    <scope>NUCLEOTIDE SEQUENCE [LARGE SCALE GENOMIC DNA]</scope>
    <source>
        <strain evidence="3 4">IJ1G</strain>
    </source>
</reference>